<name>A0ACA9KAD7_9GLOM</name>
<dbReference type="EMBL" id="CAJVQC010000164">
    <property type="protein sequence ID" value="CAG8462639.1"/>
    <property type="molecule type" value="Genomic_DNA"/>
</dbReference>
<gene>
    <name evidence="1" type="ORF">RPERSI_LOCUS221</name>
</gene>
<accession>A0ACA9KAD7</accession>
<keyword evidence="2" id="KW-1185">Reference proteome</keyword>
<sequence length="113" mass="13260">MNINTILIPKKEKTFSTFDKARAFVENYAAQINIIIILRKTIKNPDDSYRQTSFVCKKQGSYNRTNEKLQELHEIELLHRTLQNDENIIANMATKPAYNDKHDQDELFVQAIF</sequence>
<protein>
    <submittedName>
        <fullName evidence="1">10087_t:CDS:1</fullName>
    </submittedName>
</protein>
<evidence type="ECO:0000313" key="1">
    <source>
        <dbReference type="EMBL" id="CAG8462639.1"/>
    </source>
</evidence>
<dbReference type="Proteomes" id="UP000789920">
    <property type="component" value="Unassembled WGS sequence"/>
</dbReference>
<reference evidence="1" key="1">
    <citation type="submission" date="2021-06" db="EMBL/GenBank/DDBJ databases">
        <authorList>
            <person name="Kallberg Y."/>
            <person name="Tangrot J."/>
            <person name="Rosling A."/>
        </authorList>
    </citation>
    <scope>NUCLEOTIDE SEQUENCE</scope>
    <source>
        <strain evidence="1">MA461A</strain>
    </source>
</reference>
<evidence type="ECO:0000313" key="2">
    <source>
        <dbReference type="Proteomes" id="UP000789920"/>
    </source>
</evidence>
<proteinExistence type="predicted"/>
<comment type="caution">
    <text evidence="1">The sequence shown here is derived from an EMBL/GenBank/DDBJ whole genome shotgun (WGS) entry which is preliminary data.</text>
</comment>
<organism evidence="1 2">
    <name type="scientific">Racocetra persica</name>
    <dbReference type="NCBI Taxonomy" id="160502"/>
    <lineage>
        <taxon>Eukaryota</taxon>
        <taxon>Fungi</taxon>
        <taxon>Fungi incertae sedis</taxon>
        <taxon>Mucoromycota</taxon>
        <taxon>Glomeromycotina</taxon>
        <taxon>Glomeromycetes</taxon>
        <taxon>Diversisporales</taxon>
        <taxon>Gigasporaceae</taxon>
        <taxon>Racocetra</taxon>
    </lineage>
</organism>